<organism evidence="7 8">
    <name type="scientific">Paenibacillus eucommiae</name>
    <dbReference type="NCBI Taxonomy" id="1355755"/>
    <lineage>
        <taxon>Bacteria</taxon>
        <taxon>Bacillati</taxon>
        <taxon>Bacillota</taxon>
        <taxon>Bacilli</taxon>
        <taxon>Bacillales</taxon>
        <taxon>Paenibacillaceae</taxon>
        <taxon>Paenibacillus</taxon>
    </lineage>
</organism>
<dbReference type="InterPro" id="IPR009057">
    <property type="entry name" value="Homeodomain-like_sf"/>
</dbReference>
<evidence type="ECO:0000256" key="3">
    <source>
        <dbReference type="ARBA" id="ARBA00023163"/>
    </source>
</evidence>
<protein>
    <submittedName>
        <fullName evidence="7">YesN/AraC family two-component response regulator</fullName>
    </submittedName>
</protein>
<dbReference type="PROSITE" id="PS01124">
    <property type="entry name" value="HTH_ARAC_FAMILY_2"/>
    <property type="match status" value="1"/>
</dbReference>
<gene>
    <name evidence="7" type="ORF">J2Z66_005500</name>
</gene>
<dbReference type="InterPro" id="IPR011006">
    <property type="entry name" value="CheY-like_superfamily"/>
</dbReference>
<dbReference type="PANTHER" id="PTHR43280">
    <property type="entry name" value="ARAC-FAMILY TRANSCRIPTIONAL REGULATOR"/>
    <property type="match status" value="1"/>
</dbReference>
<evidence type="ECO:0000313" key="8">
    <source>
        <dbReference type="Proteomes" id="UP001519287"/>
    </source>
</evidence>
<keyword evidence="1" id="KW-0805">Transcription regulation</keyword>
<evidence type="ECO:0000256" key="2">
    <source>
        <dbReference type="ARBA" id="ARBA00023125"/>
    </source>
</evidence>
<dbReference type="EMBL" id="JAGGLB010000021">
    <property type="protein sequence ID" value="MBP1993874.1"/>
    <property type="molecule type" value="Genomic_DNA"/>
</dbReference>
<dbReference type="InterPro" id="IPR001789">
    <property type="entry name" value="Sig_transdc_resp-reg_receiver"/>
</dbReference>
<evidence type="ECO:0000259" key="5">
    <source>
        <dbReference type="PROSITE" id="PS01124"/>
    </source>
</evidence>
<name>A0ABS4J213_9BACL</name>
<accession>A0ABS4J213</accession>
<dbReference type="InterPro" id="IPR018060">
    <property type="entry name" value="HTH_AraC"/>
</dbReference>
<dbReference type="Proteomes" id="UP001519287">
    <property type="component" value="Unassembled WGS sequence"/>
</dbReference>
<evidence type="ECO:0000259" key="6">
    <source>
        <dbReference type="PROSITE" id="PS50110"/>
    </source>
</evidence>
<dbReference type="Pfam" id="PF12833">
    <property type="entry name" value="HTH_18"/>
    <property type="match status" value="1"/>
</dbReference>
<dbReference type="PRINTS" id="PR00032">
    <property type="entry name" value="HTHARAC"/>
</dbReference>
<keyword evidence="4" id="KW-0597">Phosphoprotein</keyword>
<comment type="caution">
    <text evidence="7">The sequence shown here is derived from an EMBL/GenBank/DDBJ whole genome shotgun (WGS) entry which is preliminary data.</text>
</comment>
<feature type="domain" description="HTH araC/xylS-type" evidence="5">
    <location>
        <begin position="430"/>
        <end position="528"/>
    </location>
</feature>
<dbReference type="Gene3D" id="1.10.10.60">
    <property type="entry name" value="Homeodomain-like"/>
    <property type="match status" value="2"/>
</dbReference>
<keyword evidence="2" id="KW-0238">DNA-binding</keyword>
<dbReference type="PROSITE" id="PS50110">
    <property type="entry name" value="RESPONSE_REGULATORY"/>
    <property type="match status" value="1"/>
</dbReference>
<evidence type="ECO:0000256" key="1">
    <source>
        <dbReference type="ARBA" id="ARBA00023015"/>
    </source>
</evidence>
<dbReference type="Pfam" id="PF00072">
    <property type="entry name" value="Response_reg"/>
    <property type="match status" value="1"/>
</dbReference>
<dbReference type="SMART" id="SM00448">
    <property type="entry name" value="REC"/>
    <property type="match status" value="1"/>
</dbReference>
<dbReference type="SUPFAM" id="SSF46689">
    <property type="entry name" value="Homeodomain-like"/>
    <property type="match status" value="2"/>
</dbReference>
<reference evidence="7 8" key="1">
    <citation type="submission" date="2021-03" db="EMBL/GenBank/DDBJ databases">
        <title>Genomic Encyclopedia of Type Strains, Phase IV (KMG-IV): sequencing the most valuable type-strain genomes for metagenomic binning, comparative biology and taxonomic classification.</title>
        <authorList>
            <person name="Goeker M."/>
        </authorList>
    </citation>
    <scope>NUCLEOTIDE SEQUENCE [LARGE SCALE GENOMIC DNA]</scope>
    <source>
        <strain evidence="7 8">DSM 26048</strain>
    </source>
</reference>
<dbReference type="SMART" id="SM00342">
    <property type="entry name" value="HTH_ARAC"/>
    <property type="match status" value="1"/>
</dbReference>
<feature type="domain" description="Response regulatory" evidence="6">
    <location>
        <begin position="3"/>
        <end position="120"/>
    </location>
</feature>
<dbReference type="PANTHER" id="PTHR43280:SF28">
    <property type="entry name" value="HTH-TYPE TRANSCRIPTIONAL ACTIVATOR RHAS"/>
    <property type="match status" value="1"/>
</dbReference>
<dbReference type="InterPro" id="IPR020449">
    <property type="entry name" value="Tscrpt_reg_AraC-type_HTH"/>
</dbReference>
<sequence length="544" mass="63186">MYRVLIAEDEMLVRLALKHSINWNEFDMTVIADVTNGQEALDIFRREMPEVLITDIKMPVMDGMELIAKIRELDANTEIAILSCVEDFDVVRKALAFNVHDYILKLEMTTEDMGKILTNIRTRLDRLHKPVLSLSPKDIDMHILKDNLVKDFLFGSRYNEVEFAAKAANLEMRLNPQQVAVILMEIDQFDHLCERFKDKKGQLVRMSLLNILNEVIANYGYGEAYADADSRYILLFGFEDTFGEQKMVETLYKIVEHIRSVLYMYFNNTVTFVMHDAQQGYHSMKEQYRECMKALEAKFFLGYNCNIKAGEQTDHVLPDATKEHILRLVLEWNHANEYEKKMLEKKVRMFIAHNGAVSAGMIKQTIMHWLHLSALSMSHSHVNMPEIVSAYSERVSVAGTLQELVDIFREYLDEMIHYMPKRTMMSKEISEVIRYIDEHYAEELTLHELADAVQVSPNYLSSLFKKETGINFADYLLQHRIEKAKELLLGTFCKTYEVAEQTGFANQSYFSRAFKKITGVGPKEFRRKGMVNWGNVEVPHDETL</sequence>
<dbReference type="Gene3D" id="3.40.50.2300">
    <property type="match status" value="1"/>
</dbReference>
<keyword evidence="3" id="KW-0804">Transcription</keyword>
<dbReference type="CDD" id="cd17536">
    <property type="entry name" value="REC_YesN-like"/>
    <property type="match status" value="1"/>
</dbReference>
<evidence type="ECO:0000313" key="7">
    <source>
        <dbReference type="EMBL" id="MBP1993874.1"/>
    </source>
</evidence>
<dbReference type="SUPFAM" id="SSF52172">
    <property type="entry name" value="CheY-like"/>
    <property type="match status" value="1"/>
</dbReference>
<proteinExistence type="predicted"/>
<evidence type="ECO:0000256" key="4">
    <source>
        <dbReference type="PROSITE-ProRule" id="PRU00169"/>
    </source>
</evidence>
<feature type="modified residue" description="4-aspartylphosphate" evidence="4">
    <location>
        <position position="55"/>
    </location>
</feature>
<keyword evidence="8" id="KW-1185">Reference proteome</keyword>